<dbReference type="InterPro" id="IPR048469">
    <property type="entry name" value="YchJ-like_M"/>
</dbReference>
<dbReference type="RefSeq" id="WP_220110273.1">
    <property type="nucleotide sequence ID" value="NZ_JAHZST010000010.1"/>
</dbReference>
<dbReference type="PANTHER" id="PTHR33747">
    <property type="entry name" value="UPF0225 PROTEIN SCO1677"/>
    <property type="match status" value="1"/>
</dbReference>
<dbReference type="SUPFAM" id="SSF54427">
    <property type="entry name" value="NTF2-like"/>
    <property type="match status" value="1"/>
</dbReference>
<reference evidence="2 3" key="1">
    <citation type="submission" date="2021-07" db="EMBL/GenBank/DDBJ databases">
        <title>Shewanella sp. nov, isolated from SCS.</title>
        <authorList>
            <person name="Cao W.R."/>
        </authorList>
    </citation>
    <scope>NUCLEOTIDE SEQUENCE [LARGE SCALE GENOMIC DNA]</scope>
    <source>
        <strain evidence="2 3">NR704-98</strain>
    </source>
</reference>
<dbReference type="Pfam" id="PF02810">
    <property type="entry name" value="SEC-C"/>
    <property type="match status" value="1"/>
</dbReference>
<name>A0ABS7E528_9GAMM</name>
<gene>
    <name evidence="2" type="ORF">K0625_14045</name>
</gene>
<accession>A0ABS7E528</accession>
<keyword evidence="3" id="KW-1185">Reference proteome</keyword>
<protein>
    <submittedName>
        <fullName evidence="2">SEC-C domain-containing protein</fullName>
    </submittedName>
</protein>
<feature type="domain" description="YchJ-like middle NTF2-like" evidence="1">
    <location>
        <begin position="38"/>
        <end position="132"/>
    </location>
</feature>
<dbReference type="Gene3D" id="3.10.450.50">
    <property type="match status" value="1"/>
</dbReference>
<sequence length="160" mass="18394">MTTEAEVLCPCGQNDREPLHLYTDCCAPYHQNVKTADTPEKLMRSRYAAFVLGKYDYLIQTHHRDYLGDLTVEVLAEHAPQWLSLQVLSTQTKGDVGEVCFQAWYRDGSDIDAIHECSQFVQEANRWFYTQGTQKPAVYPKRNDTCLCNSGKKYKQCCLK</sequence>
<organism evidence="2 3">
    <name type="scientific">Shewanella nanhaiensis</name>
    <dbReference type="NCBI Taxonomy" id="2864872"/>
    <lineage>
        <taxon>Bacteria</taxon>
        <taxon>Pseudomonadati</taxon>
        <taxon>Pseudomonadota</taxon>
        <taxon>Gammaproteobacteria</taxon>
        <taxon>Alteromonadales</taxon>
        <taxon>Shewanellaceae</taxon>
        <taxon>Shewanella</taxon>
    </lineage>
</organism>
<dbReference type="SUPFAM" id="SSF103642">
    <property type="entry name" value="Sec-C motif"/>
    <property type="match status" value="1"/>
</dbReference>
<dbReference type="Pfam" id="PF17775">
    <property type="entry name" value="YchJ_M-like"/>
    <property type="match status" value="1"/>
</dbReference>
<dbReference type="PANTHER" id="PTHR33747:SF1">
    <property type="entry name" value="ADENYLATE CYCLASE-ASSOCIATED CAP C-TERMINAL DOMAIN-CONTAINING PROTEIN"/>
    <property type="match status" value="1"/>
</dbReference>
<dbReference type="InterPro" id="IPR004027">
    <property type="entry name" value="SEC_C_motif"/>
</dbReference>
<comment type="caution">
    <text evidence="2">The sequence shown here is derived from an EMBL/GenBank/DDBJ whole genome shotgun (WGS) entry which is preliminary data.</text>
</comment>
<proteinExistence type="predicted"/>
<dbReference type="EMBL" id="JAHZST010000010">
    <property type="protein sequence ID" value="MBW8184793.1"/>
    <property type="molecule type" value="Genomic_DNA"/>
</dbReference>
<evidence type="ECO:0000313" key="2">
    <source>
        <dbReference type="EMBL" id="MBW8184793.1"/>
    </source>
</evidence>
<dbReference type="Proteomes" id="UP001195963">
    <property type="component" value="Unassembled WGS sequence"/>
</dbReference>
<evidence type="ECO:0000313" key="3">
    <source>
        <dbReference type="Proteomes" id="UP001195963"/>
    </source>
</evidence>
<evidence type="ECO:0000259" key="1">
    <source>
        <dbReference type="Pfam" id="PF17775"/>
    </source>
</evidence>
<dbReference type="InterPro" id="IPR032710">
    <property type="entry name" value="NTF2-like_dom_sf"/>
</dbReference>